<accession>A0ABX1GBG5</accession>
<dbReference type="SUPFAM" id="SSF46785">
    <property type="entry name" value="Winged helix' DNA-binding domain"/>
    <property type="match status" value="2"/>
</dbReference>
<dbReference type="PRINTS" id="PR00033">
    <property type="entry name" value="HTHASNC"/>
</dbReference>
<comment type="caution">
    <text evidence="5">The sequence shown here is derived from an EMBL/GenBank/DDBJ whole genome shotgun (WGS) entry which is preliminary data.</text>
</comment>
<dbReference type="InterPro" id="IPR036390">
    <property type="entry name" value="WH_DNA-bd_sf"/>
</dbReference>
<dbReference type="SMART" id="SM00344">
    <property type="entry name" value="HTH_ASNC"/>
    <property type="match status" value="2"/>
</dbReference>
<proteinExistence type="predicted"/>
<dbReference type="EMBL" id="JAAWWK010000001">
    <property type="protein sequence ID" value="NKI15828.1"/>
    <property type="molecule type" value="Genomic_DNA"/>
</dbReference>
<evidence type="ECO:0000256" key="1">
    <source>
        <dbReference type="ARBA" id="ARBA00023015"/>
    </source>
</evidence>
<sequence length="320" mass="35986">MKELDDIDRNLTKLLRANPSITNRTLTEKLGISEKNVLSRLSALCEDDRLKVTAQWDMHSLGLDIAGHVYIHPGSNSIQSVSEKIAEIDEVQSVAEVTGWPALHVLIVVTNIQEFYAIADSLPARIPGIRLIETEVACETVKYRSDYGSGIARDTWTPSIKKLNPRIKLDDFDLDIVSLLQKNARISNREIARQFNVSETMVRQRLKKLQQQSALRKVVVVNPFVFDYGAGAIVRARIGMGQASEYCLKVSTQEHFVAVMKVVGHYNVTMLVLGENLQTITDEVYDSFSGFSEVGEYTILPVIKTYKHRHRLVSLSRSSK</sequence>
<dbReference type="InterPro" id="IPR019887">
    <property type="entry name" value="Tscrpt_reg_AsnC/Lrp_C"/>
</dbReference>
<dbReference type="PANTHER" id="PTHR30154">
    <property type="entry name" value="LEUCINE-RESPONSIVE REGULATORY PROTEIN"/>
    <property type="match status" value="1"/>
</dbReference>
<keyword evidence="2" id="KW-0238">DNA-binding</keyword>
<dbReference type="Pfam" id="PF01037">
    <property type="entry name" value="AsnC_trans_reg"/>
    <property type="match status" value="1"/>
</dbReference>
<gene>
    <name evidence="5" type="ORF">HCU74_00195</name>
</gene>
<dbReference type="Pfam" id="PF13412">
    <property type="entry name" value="HTH_24"/>
    <property type="match status" value="1"/>
</dbReference>
<dbReference type="InterPro" id="IPR011008">
    <property type="entry name" value="Dimeric_a/b-barrel"/>
</dbReference>
<dbReference type="RefSeq" id="WP_168448386.1">
    <property type="nucleotide sequence ID" value="NZ_JAAWWK010000001.1"/>
</dbReference>
<evidence type="ECO:0000313" key="5">
    <source>
        <dbReference type="EMBL" id="NKI15828.1"/>
    </source>
</evidence>
<protein>
    <submittedName>
        <fullName evidence="5">Lrp/AsnC family transcriptional regulator</fullName>
    </submittedName>
</protein>
<dbReference type="Gene3D" id="3.30.70.920">
    <property type="match status" value="1"/>
</dbReference>
<dbReference type="PROSITE" id="PS50956">
    <property type="entry name" value="HTH_ASNC_2"/>
    <property type="match status" value="1"/>
</dbReference>
<dbReference type="InterPro" id="IPR036388">
    <property type="entry name" value="WH-like_DNA-bd_sf"/>
</dbReference>
<feature type="domain" description="HTH asnC-type" evidence="4">
    <location>
        <begin position="169"/>
        <end position="229"/>
    </location>
</feature>
<dbReference type="InterPro" id="IPR000485">
    <property type="entry name" value="AsnC-type_HTH_dom"/>
</dbReference>
<evidence type="ECO:0000313" key="6">
    <source>
        <dbReference type="Proteomes" id="UP000765845"/>
    </source>
</evidence>
<reference evidence="5 6" key="1">
    <citation type="submission" date="2020-04" db="EMBL/GenBank/DDBJ databases">
        <authorList>
            <person name="Yoon J."/>
        </authorList>
    </citation>
    <scope>NUCLEOTIDE SEQUENCE [LARGE SCALE GENOMIC DNA]</scope>
    <source>
        <strain evidence="5 6">KMU-166</strain>
    </source>
</reference>
<keyword evidence="6" id="KW-1185">Reference proteome</keyword>
<dbReference type="InterPro" id="IPR019888">
    <property type="entry name" value="Tscrpt_reg_AsnC-like"/>
</dbReference>
<dbReference type="Proteomes" id="UP000765845">
    <property type="component" value="Unassembled WGS sequence"/>
</dbReference>
<evidence type="ECO:0000256" key="3">
    <source>
        <dbReference type="ARBA" id="ARBA00023163"/>
    </source>
</evidence>
<keyword evidence="3" id="KW-0804">Transcription</keyword>
<dbReference type="SUPFAM" id="SSF54909">
    <property type="entry name" value="Dimeric alpha+beta barrel"/>
    <property type="match status" value="1"/>
</dbReference>
<dbReference type="Pfam" id="PF13404">
    <property type="entry name" value="HTH_AsnC-type"/>
    <property type="match status" value="1"/>
</dbReference>
<evidence type="ECO:0000256" key="2">
    <source>
        <dbReference type="ARBA" id="ARBA00023125"/>
    </source>
</evidence>
<dbReference type="Gene3D" id="1.10.10.10">
    <property type="entry name" value="Winged helix-like DNA-binding domain superfamily/Winged helix DNA-binding domain"/>
    <property type="match status" value="2"/>
</dbReference>
<dbReference type="PANTHER" id="PTHR30154:SF34">
    <property type="entry name" value="TRANSCRIPTIONAL REGULATOR AZLB"/>
    <property type="match status" value="1"/>
</dbReference>
<name>A0ABX1GBG5_9GAMM</name>
<organism evidence="5 6">
    <name type="scientific">Spongiibacter thalassae</name>
    <dbReference type="NCBI Taxonomy" id="2721624"/>
    <lineage>
        <taxon>Bacteria</taxon>
        <taxon>Pseudomonadati</taxon>
        <taxon>Pseudomonadota</taxon>
        <taxon>Gammaproteobacteria</taxon>
        <taxon>Cellvibrionales</taxon>
        <taxon>Spongiibacteraceae</taxon>
        <taxon>Spongiibacter</taxon>
    </lineage>
</organism>
<keyword evidence="1" id="KW-0805">Transcription regulation</keyword>
<evidence type="ECO:0000259" key="4">
    <source>
        <dbReference type="PROSITE" id="PS50956"/>
    </source>
</evidence>